<evidence type="ECO:0000313" key="2">
    <source>
        <dbReference type="Proteomes" id="UP000007796"/>
    </source>
</evidence>
<accession>F0XSU2</accession>
<dbReference type="STRING" id="655863.F0XSU2"/>
<gene>
    <name evidence="1" type="ORF">CMQ_5641</name>
</gene>
<dbReference type="AlphaFoldDB" id="F0XSU2"/>
<evidence type="ECO:0000313" key="1">
    <source>
        <dbReference type="EMBL" id="EFW99220.1"/>
    </source>
</evidence>
<reference evidence="1 2" key="1">
    <citation type="journal article" date="2011" name="Proc. Natl. Acad. Sci. U.S.A.">
        <title>Genome and transcriptome analyses of the mountain pine beetle-fungal symbiont Grosmannia clavigera, a lodgepole pine pathogen.</title>
        <authorList>
            <person name="DiGuistini S."/>
            <person name="Wang Y."/>
            <person name="Liao N.Y."/>
            <person name="Taylor G."/>
            <person name="Tanguay P."/>
            <person name="Feau N."/>
            <person name="Henrissat B."/>
            <person name="Chan S.K."/>
            <person name="Hesse-Orce U."/>
            <person name="Alamouti S.M."/>
            <person name="Tsui C.K.M."/>
            <person name="Docking R.T."/>
            <person name="Levasseur A."/>
            <person name="Haridas S."/>
            <person name="Robertson G."/>
            <person name="Birol I."/>
            <person name="Holt R.A."/>
            <person name="Marra M.A."/>
            <person name="Hamelin R.C."/>
            <person name="Hirst M."/>
            <person name="Jones S.J.M."/>
            <person name="Bohlmann J."/>
            <person name="Breuil C."/>
        </authorList>
    </citation>
    <scope>NUCLEOTIDE SEQUENCE [LARGE SCALE GENOMIC DNA]</scope>
    <source>
        <strain evidence="2">kw1407 / UAMH 11150</strain>
    </source>
</reference>
<organism evidence="2">
    <name type="scientific">Grosmannia clavigera (strain kw1407 / UAMH 11150)</name>
    <name type="common">Blue stain fungus</name>
    <name type="synonym">Graphiocladiella clavigera</name>
    <dbReference type="NCBI Taxonomy" id="655863"/>
    <lineage>
        <taxon>Eukaryota</taxon>
        <taxon>Fungi</taxon>
        <taxon>Dikarya</taxon>
        <taxon>Ascomycota</taxon>
        <taxon>Pezizomycotina</taxon>
        <taxon>Sordariomycetes</taxon>
        <taxon>Sordariomycetidae</taxon>
        <taxon>Ophiostomatales</taxon>
        <taxon>Ophiostomataceae</taxon>
        <taxon>Leptographium</taxon>
    </lineage>
</organism>
<sequence>MSEPFEDNEKRSMLAELIRASRIDVGAVVEFVKRYNIQPNWMDMRYPNGALQLRSYQQATVSGHPKVNPRLLVFLWQLS</sequence>
<protein>
    <submittedName>
        <fullName evidence="1">Uncharacterized protein</fullName>
    </submittedName>
</protein>
<proteinExistence type="predicted"/>
<dbReference type="InParanoid" id="F0XSU2"/>
<keyword evidence="2" id="KW-1185">Reference proteome</keyword>
<dbReference type="EMBL" id="GL629997">
    <property type="protein sequence ID" value="EFW99220.1"/>
    <property type="molecule type" value="Genomic_DNA"/>
</dbReference>
<dbReference type="GeneID" id="25978986"/>
<dbReference type="HOGENOM" id="CLU_2606264_0_0_1"/>
<dbReference type="Proteomes" id="UP000007796">
    <property type="component" value="Unassembled WGS sequence"/>
</dbReference>
<dbReference type="RefSeq" id="XP_014168703.1">
    <property type="nucleotide sequence ID" value="XM_014313228.1"/>
</dbReference>
<dbReference type="OrthoDB" id="5371646at2759"/>
<name>F0XSU2_GROCL</name>